<gene>
    <name evidence="2" type="ORF">GOARA_064_00720</name>
</gene>
<feature type="transmembrane region" description="Helical" evidence="1">
    <location>
        <begin position="88"/>
        <end position="107"/>
    </location>
</feature>
<evidence type="ECO:0008006" key="4">
    <source>
        <dbReference type="Google" id="ProtNLM"/>
    </source>
</evidence>
<feature type="transmembrane region" description="Helical" evidence="1">
    <location>
        <begin position="24"/>
        <end position="44"/>
    </location>
</feature>
<keyword evidence="3" id="KW-1185">Reference proteome</keyword>
<dbReference type="EMBL" id="BAEE01000064">
    <property type="protein sequence ID" value="GAB11070.1"/>
    <property type="molecule type" value="Genomic_DNA"/>
</dbReference>
<dbReference type="OrthoDB" id="4381368at2"/>
<keyword evidence="1" id="KW-0472">Membrane</keyword>
<reference evidence="2 3" key="1">
    <citation type="submission" date="2011-11" db="EMBL/GenBank/DDBJ databases">
        <title>Whole genome shotgun sequence of Gordonia araii NBRC 100433.</title>
        <authorList>
            <person name="Yoshida Y."/>
            <person name="Hosoyama A."/>
            <person name="Tsuchikane K."/>
            <person name="Katsumata H."/>
            <person name="Yamazaki S."/>
            <person name="Fujita N."/>
        </authorList>
    </citation>
    <scope>NUCLEOTIDE SEQUENCE [LARGE SCALE GENOMIC DNA]</scope>
    <source>
        <strain evidence="2 3">NBRC 100433</strain>
    </source>
</reference>
<dbReference type="AlphaFoldDB" id="G7H5E5"/>
<dbReference type="RefSeq" id="WP_007323145.1">
    <property type="nucleotide sequence ID" value="NZ_BAEE01000064.1"/>
</dbReference>
<proteinExistence type="predicted"/>
<evidence type="ECO:0000313" key="2">
    <source>
        <dbReference type="EMBL" id="GAB11070.1"/>
    </source>
</evidence>
<organism evidence="2 3">
    <name type="scientific">Gordonia araii NBRC 100433</name>
    <dbReference type="NCBI Taxonomy" id="1073574"/>
    <lineage>
        <taxon>Bacteria</taxon>
        <taxon>Bacillati</taxon>
        <taxon>Actinomycetota</taxon>
        <taxon>Actinomycetes</taxon>
        <taxon>Mycobacteriales</taxon>
        <taxon>Gordoniaceae</taxon>
        <taxon>Gordonia</taxon>
    </lineage>
</organism>
<evidence type="ECO:0000313" key="3">
    <source>
        <dbReference type="Proteomes" id="UP000035088"/>
    </source>
</evidence>
<protein>
    <recommendedName>
        <fullName evidence="4">Prepilin type IV endopeptidase peptidase domain-containing protein</fullName>
    </recommendedName>
</protein>
<accession>G7H5E5</accession>
<sequence length="130" mass="12583">MEPVVAGWLLVAGEIDRRTGRLPLVVLWPGIAAVITCGVAGALAGEPAVLSSAAAAALPYVGAHAAGQAGGGDVKLGFIVGGLVADPLVALAAVGVAQLVGLAGFVLDRRTRRPHGPALAGVAALAVLAA</sequence>
<dbReference type="Proteomes" id="UP000035088">
    <property type="component" value="Unassembled WGS sequence"/>
</dbReference>
<evidence type="ECO:0000256" key="1">
    <source>
        <dbReference type="SAM" id="Phobius"/>
    </source>
</evidence>
<keyword evidence="1" id="KW-1133">Transmembrane helix</keyword>
<keyword evidence="1" id="KW-0812">Transmembrane</keyword>
<name>G7H5E5_9ACTN</name>
<comment type="caution">
    <text evidence="2">The sequence shown here is derived from an EMBL/GenBank/DDBJ whole genome shotgun (WGS) entry which is preliminary data.</text>
</comment>
<dbReference type="STRING" id="1073574.GOARA_064_00720"/>